<dbReference type="PROSITE" id="PS51257">
    <property type="entry name" value="PROKAR_LIPOPROTEIN"/>
    <property type="match status" value="1"/>
</dbReference>
<evidence type="ECO:0000256" key="1">
    <source>
        <dbReference type="SAM" id="MobiDB-lite"/>
    </source>
</evidence>
<dbReference type="Pfam" id="PF11617">
    <property type="entry name" value="Cu-binding_MopE"/>
    <property type="match status" value="6"/>
</dbReference>
<dbReference type="OrthoDB" id="68195at2"/>
<sequence length="918" mass="97816">MKQVSQYFLMSCILLCLGVVGGCGGDGDATREGENTVEVDGDVSGGGDDAGDDASGDSEQEGDQRICPEEQSFCGVSCVDTQTSADHCGRCDAKCTAPENATASCVEGGCEYQCEAGFSDIDGDLQVPGGTGCERECIPSNGGVEICDGLDNNCDGLVDESFPTLGEECSVGVGACAQTGVYICSDAQDGVVCDATPGEPEDEICGDEIDNNCDGQVDEDEAVDASTWFKDADGDGYGDASLTLVSCSQPAGYVDQDGDCDDTKSGVNPGADEVCDGVDNNCDGQVDEDEAVDAPTWFRDADGDSYGDASIALVSCAQPTGYVDQDGDCDDAKAAVNPGVAEVCDGIDNNCDGRVDEDSAIDASTWFRDADGDGYGLATDTRASCSKPAGYIARDGDCDDTKAAVNPSADEVCDEIDNNCDGRVDEDEAVGAPVWFRDADGDGFGVASSTRASCSQPAGYAGVIGDCKDTDAAVYPGAPGQCDGKDNDCNGEIDEVRLISDSPPSVALAGRVTNSNPPKIMAVPTHEDDSFCAAHLDGTNVIFSRVDAAGGYDSATRTLSGARFILDIDWIKGVGQAPGYCAALIGGTWYNSITQQTLNTLTLAEWSPGNTDITAHDVSPYHEPATSTYGKFSAALYHLTAPSNCTSGCEPYWYVAFVEEKTSSTFRLVTARQVAGYQSDFRFTGRLVVDDSLSQNVDVALGASPKSGDDMMLVWYSTTGNRWQIAGFGDMRGNWAEPPIIYNSVNDPSKRYAHPRIHVSYGFARPGMFPLSDTRYYISLANSYSSIVRVYQIIGQDGTQHYVRGNWADLPMSGNSKYIGRHLMAPNITGVDVNQTAHIGWFIQPYDDHFYRMTWWRGFIQCPFGSCDSRLHFNQFTNPNFDTGDEYLSVRRTDSYIQTLRLTKTNPATVVIDEFTCH</sequence>
<evidence type="ECO:0000313" key="4">
    <source>
        <dbReference type="Proteomes" id="UP000249799"/>
    </source>
</evidence>
<keyword evidence="4" id="KW-1185">Reference proteome</keyword>
<feature type="signal peptide" evidence="2">
    <location>
        <begin position="1"/>
        <end position="21"/>
    </location>
</feature>
<dbReference type="EMBL" id="CP030032">
    <property type="protein sequence ID" value="AWV90125.1"/>
    <property type="molecule type" value="Genomic_DNA"/>
</dbReference>
<organism evidence="3 4">
    <name type="scientific">Bradymonas sediminis</name>
    <dbReference type="NCBI Taxonomy" id="1548548"/>
    <lineage>
        <taxon>Bacteria</taxon>
        <taxon>Deltaproteobacteria</taxon>
        <taxon>Bradymonadales</taxon>
        <taxon>Bradymonadaceae</taxon>
        <taxon>Bradymonas</taxon>
    </lineage>
</organism>
<dbReference type="KEGG" id="bsed:DN745_12595"/>
<accession>A0A2Z4FMS4</accession>
<dbReference type="Proteomes" id="UP000249799">
    <property type="component" value="Chromosome"/>
</dbReference>
<protein>
    <submittedName>
        <fullName evidence="3">Uncharacterized protein</fullName>
    </submittedName>
</protein>
<gene>
    <name evidence="3" type="ORF">DN745_12595</name>
</gene>
<keyword evidence="2" id="KW-0732">Signal</keyword>
<dbReference type="RefSeq" id="WP_111335329.1">
    <property type="nucleotide sequence ID" value="NZ_CP030032.1"/>
</dbReference>
<proteinExistence type="predicted"/>
<dbReference type="AlphaFoldDB" id="A0A2Z4FMS4"/>
<evidence type="ECO:0000313" key="3">
    <source>
        <dbReference type="EMBL" id="AWV90125.1"/>
    </source>
</evidence>
<reference evidence="3 4" key="1">
    <citation type="submission" date="2018-06" db="EMBL/GenBank/DDBJ databases">
        <title>Lujinxingia sediminis gen. nov. sp. nov., a new facultative anaerobic member of the class Deltaproteobacteria, and proposal of Lujinxingaceae fam. nov.</title>
        <authorList>
            <person name="Guo L.-Y."/>
            <person name="Li C.-M."/>
            <person name="Wang S."/>
            <person name="Du Z.-J."/>
        </authorList>
    </citation>
    <scope>NUCLEOTIDE SEQUENCE [LARGE SCALE GENOMIC DNA]</scope>
    <source>
        <strain evidence="3 4">FA350</strain>
    </source>
</reference>
<dbReference type="InterPro" id="IPR021655">
    <property type="entry name" value="Put_metal-bd"/>
</dbReference>
<feature type="compositionally biased region" description="Acidic residues" evidence="1">
    <location>
        <begin position="49"/>
        <end position="61"/>
    </location>
</feature>
<feature type="chain" id="PRO_5043859419" evidence="2">
    <location>
        <begin position="22"/>
        <end position="918"/>
    </location>
</feature>
<name>A0A2Z4FMS4_9DELT</name>
<evidence type="ECO:0000256" key="2">
    <source>
        <dbReference type="SAM" id="SignalP"/>
    </source>
</evidence>
<feature type="region of interest" description="Disordered" evidence="1">
    <location>
        <begin position="31"/>
        <end position="62"/>
    </location>
</feature>